<dbReference type="PATRIC" id="fig|1423759.3.peg.2076"/>
<dbReference type="SUPFAM" id="SSF52402">
    <property type="entry name" value="Adenine nucleotide alpha hydrolases-like"/>
    <property type="match status" value="1"/>
</dbReference>
<dbReference type="Pfam" id="PF02540">
    <property type="entry name" value="NAD_synthase"/>
    <property type="match status" value="1"/>
</dbReference>
<dbReference type="CDD" id="cd01990">
    <property type="entry name" value="LarE-like"/>
    <property type="match status" value="1"/>
</dbReference>
<dbReference type="GeneID" id="98310057"/>
<dbReference type="InterPro" id="IPR022310">
    <property type="entry name" value="NAD/GMP_synthase"/>
</dbReference>
<protein>
    <submittedName>
        <fullName evidence="2">PP family ATPase</fullName>
    </submittedName>
</protein>
<dbReference type="GO" id="GO:0016783">
    <property type="term" value="F:sulfurtransferase activity"/>
    <property type="evidence" value="ECO:0007669"/>
    <property type="project" value="InterPro"/>
</dbReference>
<organism evidence="2 3">
    <name type="scientific">Liquorilactobacillus hordei DSM 19519</name>
    <dbReference type="NCBI Taxonomy" id="1423759"/>
    <lineage>
        <taxon>Bacteria</taxon>
        <taxon>Bacillati</taxon>
        <taxon>Bacillota</taxon>
        <taxon>Bacilli</taxon>
        <taxon>Lactobacillales</taxon>
        <taxon>Lactobacillaceae</taxon>
        <taxon>Liquorilactobacillus</taxon>
    </lineage>
</organism>
<dbReference type="PANTHER" id="PTHR43169:SF2">
    <property type="entry name" value="NAD_GMP SYNTHASE DOMAIN-CONTAINING PROTEIN"/>
    <property type="match status" value="1"/>
</dbReference>
<dbReference type="OrthoDB" id="9776919at2"/>
<dbReference type="InterPro" id="IPR014729">
    <property type="entry name" value="Rossmann-like_a/b/a_fold"/>
</dbReference>
<dbReference type="PIRSF" id="PIRSF006661">
    <property type="entry name" value="PP-lp_UCP006661"/>
    <property type="match status" value="1"/>
</dbReference>
<dbReference type="AlphaFoldDB" id="A0A0R1M5V3"/>
<sequence>MSTLTKKEKKLQSILASYKRVVIGFSGGIDSTLVLKEAINSLGKENVLAVVANSELFSDDEYDKAIKLADELGAQVKGVELDYLADEHVKNNKPNSWYYMKQMFYAKLMEIAKDFNTDVVLDGMIMDDASDFRPGLRARDEAGAVSVLQQADIYKDEVRQLSQKLGLKNWNKIPSCSVSSRFPYNTELTSAKLNQVLTAEKYLREQGFMTVRVRVHEDMARIEVPEKEIVNLIAKKTAITEELNKIGYKYVTVDLQGFVSGRMNQELSEEEKLNILVG</sequence>
<dbReference type="Proteomes" id="UP000051448">
    <property type="component" value="Unassembled WGS sequence"/>
</dbReference>
<dbReference type="EMBL" id="AZDX01000069">
    <property type="protein sequence ID" value="KRL03454.1"/>
    <property type="molecule type" value="Genomic_DNA"/>
</dbReference>
<dbReference type="Gene3D" id="3.40.50.620">
    <property type="entry name" value="HUPs"/>
    <property type="match status" value="1"/>
</dbReference>
<evidence type="ECO:0000259" key="1">
    <source>
        <dbReference type="Pfam" id="PF02540"/>
    </source>
</evidence>
<dbReference type="PANTHER" id="PTHR43169">
    <property type="entry name" value="EXSB FAMILY PROTEIN"/>
    <property type="match status" value="1"/>
</dbReference>
<dbReference type="RefSeq" id="WP_057870414.1">
    <property type="nucleotide sequence ID" value="NZ_AZDX01000069.1"/>
</dbReference>
<dbReference type="InterPro" id="IPR005232">
    <property type="entry name" value="LarE"/>
</dbReference>
<accession>A0A0R1M5V3</accession>
<feature type="domain" description="NAD/GMP synthase" evidence="1">
    <location>
        <begin position="17"/>
        <end position="198"/>
    </location>
</feature>
<comment type="caution">
    <text evidence="2">The sequence shown here is derived from an EMBL/GenBank/DDBJ whole genome shotgun (WGS) entry which is preliminary data.</text>
</comment>
<evidence type="ECO:0000313" key="2">
    <source>
        <dbReference type="EMBL" id="KRL03454.1"/>
    </source>
</evidence>
<dbReference type="NCBIfam" id="TIGR00268">
    <property type="entry name" value="ATP-dependent sacrificial sulfur transferase LarE"/>
    <property type="match status" value="1"/>
</dbReference>
<reference evidence="2 3" key="1">
    <citation type="journal article" date="2015" name="Genome Announc.">
        <title>Expanding the biotechnology potential of lactobacilli through comparative genomics of 213 strains and associated genera.</title>
        <authorList>
            <person name="Sun Z."/>
            <person name="Harris H.M."/>
            <person name="McCann A."/>
            <person name="Guo C."/>
            <person name="Argimon S."/>
            <person name="Zhang W."/>
            <person name="Yang X."/>
            <person name="Jeffery I.B."/>
            <person name="Cooney J.C."/>
            <person name="Kagawa T.F."/>
            <person name="Liu W."/>
            <person name="Song Y."/>
            <person name="Salvetti E."/>
            <person name="Wrobel A."/>
            <person name="Rasinkangas P."/>
            <person name="Parkhill J."/>
            <person name="Rea M.C."/>
            <person name="O'Sullivan O."/>
            <person name="Ritari J."/>
            <person name="Douillard F.P."/>
            <person name="Paul Ross R."/>
            <person name="Yang R."/>
            <person name="Briner A.E."/>
            <person name="Felis G.E."/>
            <person name="de Vos W.M."/>
            <person name="Barrangou R."/>
            <person name="Klaenhammer T.R."/>
            <person name="Caufield P.W."/>
            <person name="Cui Y."/>
            <person name="Zhang H."/>
            <person name="O'Toole P.W."/>
        </authorList>
    </citation>
    <scope>NUCLEOTIDE SEQUENCE [LARGE SCALE GENOMIC DNA]</scope>
    <source>
        <strain evidence="2 3">DSM 19519</strain>
    </source>
</reference>
<evidence type="ECO:0000313" key="3">
    <source>
        <dbReference type="Proteomes" id="UP000051448"/>
    </source>
</evidence>
<gene>
    <name evidence="2" type="ORF">FC92_GL001984</name>
</gene>
<dbReference type="STRING" id="1423759.FC92_GL001984"/>
<proteinExistence type="predicted"/>
<dbReference type="InterPro" id="IPR052188">
    <property type="entry name" value="Ni-pincer_cofactor_biosynth"/>
</dbReference>
<name>A0A0R1M5V3_9LACO</name>
<dbReference type="GO" id="GO:0006163">
    <property type="term" value="P:purine nucleotide metabolic process"/>
    <property type="evidence" value="ECO:0007669"/>
    <property type="project" value="UniProtKB-ARBA"/>
</dbReference>
<keyword evidence="3" id="KW-1185">Reference proteome</keyword>